<dbReference type="RefSeq" id="WP_132030832.1">
    <property type="nucleotide sequence ID" value="NZ_SMAI01000004.1"/>
</dbReference>
<name>A0A4R3LXV2_9HYPH</name>
<accession>A0A4R3LXV2</accession>
<comment type="caution">
    <text evidence="1">The sequence shown here is derived from an EMBL/GenBank/DDBJ whole genome shotgun (WGS) entry which is preliminary data.</text>
</comment>
<proteinExistence type="predicted"/>
<protein>
    <submittedName>
        <fullName evidence="1">Uncharacterized protein</fullName>
    </submittedName>
</protein>
<reference evidence="1 2" key="1">
    <citation type="submission" date="2019-03" db="EMBL/GenBank/DDBJ databases">
        <title>Genomic Encyclopedia of Type Strains, Phase IV (KMG-IV): sequencing the most valuable type-strain genomes for metagenomic binning, comparative biology and taxonomic classification.</title>
        <authorList>
            <person name="Goeker M."/>
        </authorList>
    </citation>
    <scope>NUCLEOTIDE SEQUENCE [LARGE SCALE GENOMIC DNA]</scope>
    <source>
        <strain evidence="1 2">DSM 9035</strain>
    </source>
</reference>
<dbReference type="EMBL" id="SMAI01000004">
    <property type="protein sequence ID" value="TCT05480.1"/>
    <property type="molecule type" value="Genomic_DNA"/>
</dbReference>
<evidence type="ECO:0000313" key="1">
    <source>
        <dbReference type="EMBL" id="TCT05480.1"/>
    </source>
</evidence>
<dbReference type="Proteomes" id="UP000294664">
    <property type="component" value="Unassembled WGS sequence"/>
</dbReference>
<organism evidence="1 2">
    <name type="scientific">Aquabacter spiritensis</name>
    <dbReference type="NCBI Taxonomy" id="933073"/>
    <lineage>
        <taxon>Bacteria</taxon>
        <taxon>Pseudomonadati</taxon>
        <taxon>Pseudomonadota</taxon>
        <taxon>Alphaproteobacteria</taxon>
        <taxon>Hyphomicrobiales</taxon>
        <taxon>Xanthobacteraceae</taxon>
        <taxon>Aquabacter</taxon>
    </lineage>
</organism>
<keyword evidence="2" id="KW-1185">Reference proteome</keyword>
<evidence type="ECO:0000313" key="2">
    <source>
        <dbReference type="Proteomes" id="UP000294664"/>
    </source>
</evidence>
<dbReference type="OrthoDB" id="8448194at2"/>
<dbReference type="AlphaFoldDB" id="A0A4R3LXV2"/>
<gene>
    <name evidence="1" type="ORF">EDC64_10436</name>
</gene>
<sequence length="124" mass="13444">MVFDFSFLGGDRRRAAAMGPVQGDVGGGYVVARWVRSAPSAWVFFDGIETEIRYDAGPARLMPGGAFFLDEARTYPSHEQARAQASRLNALAADADGSWVAIAARRVATSLQGFIPLIDRVRPK</sequence>